<feature type="chain" id="PRO_5019171872" description="F-box domain-containing protein" evidence="1">
    <location>
        <begin position="28"/>
        <end position="311"/>
    </location>
</feature>
<accession>A0A409XCG9</accession>
<dbReference type="Proteomes" id="UP000283269">
    <property type="component" value="Unassembled WGS sequence"/>
</dbReference>
<keyword evidence="1" id="KW-0732">Signal</keyword>
<feature type="signal peptide" evidence="1">
    <location>
        <begin position="1"/>
        <end position="27"/>
    </location>
</feature>
<comment type="caution">
    <text evidence="2">The sequence shown here is derived from an EMBL/GenBank/DDBJ whole genome shotgun (WGS) entry which is preliminary data.</text>
</comment>
<dbReference type="OrthoDB" id="2606310at2759"/>
<gene>
    <name evidence="2" type="ORF">CVT25_011568</name>
</gene>
<dbReference type="EMBL" id="NHYD01002079">
    <property type="protein sequence ID" value="PPQ88441.1"/>
    <property type="molecule type" value="Genomic_DNA"/>
</dbReference>
<name>A0A409XCG9_PSICY</name>
<keyword evidence="3" id="KW-1185">Reference proteome</keyword>
<organism evidence="2 3">
    <name type="scientific">Psilocybe cyanescens</name>
    <dbReference type="NCBI Taxonomy" id="93625"/>
    <lineage>
        <taxon>Eukaryota</taxon>
        <taxon>Fungi</taxon>
        <taxon>Dikarya</taxon>
        <taxon>Basidiomycota</taxon>
        <taxon>Agaricomycotina</taxon>
        <taxon>Agaricomycetes</taxon>
        <taxon>Agaricomycetidae</taxon>
        <taxon>Agaricales</taxon>
        <taxon>Agaricineae</taxon>
        <taxon>Strophariaceae</taxon>
        <taxon>Psilocybe</taxon>
    </lineage>
</organism>
<sequence length="311" mass="34918">MVFHFSKLPLELALEILQLAASTGSSANDQPRNRIYHTATSLALVSSNVRQVVMRHLLRTVILNSQETLNLFLRTLHQQKSFSSTGSRLSLDYTRHVRHLWSSQCWEPLADQPESHFINYRPFYDLFSRAETLGFNFKSIHLLYDALGDVRLGYLQHWNCTRVTFGGSRLRWNALTSTNSGVAFLREITHLTIWDPVNYGLSSPSHSDGGVPSWISKIPFKLMPKLTHFAFTLVGTRGSATTPVLVYTLPPSESSQGGGTSFLTWALSSDPIAFGSVVQLNVNQPMAGPIPDDSWELAYYRGENDIWQASN</sequence>
<evidence type="ECO:0000256" key="1">
    <source>
        <dbReference type="SAM" id="SignalP"/>
    </source>
</evidence>
<dbReference type="InParanoid" id="A0A409XCG9"/>
<protein>
    <recommendedName>
        <fullName evidence="4">F-box domain-containing protein</fullName>
    </recommendedName>
</protein>
<proteinExistence type="predicted"/>
<evidence type="ECO:0000313" key="3">
    <source>
        <dbReference type="Proteomes" id="UP000283269"/>
    </source>
</evidence>
<dbReference type="AlphaFoldDB" id="A0A409XCG9"/>
<dbReference type="STRING" id="93625.A0A409XCG9"/>
<evidence type="ECO:0000313" key="2">
    <source>
        <dbReference type="EMBL" id="PPQ88441.1"/>
    </source>
</evidence>
<reference evidence="2 3" key="1">
    <citation type="journal article" date="2018" name="Evol. Lett.">
        <title>Horizontal gene cluster transfer increased hallucinogenic mushroom diversity.</title>
        <authorList>
            <person name="Reynolds H.T."/>
            <person name="Vijayakumar V."/>
            <person name="Gluck-Thaler E."/>
            <person name="Korotkin H.B."/>
            <person name="Matheny P.B."/>
            <person name="Slot J.C."/>
        </authorList>
    </citation>
    <scope>NUCLEOTIDE SEQUENCE [LARGE SCALE GENOMIC DNA]</scope>
    <source>
        <strain evidence="2 3">2631</strain>
    </source>
</reference>
<evidence type="ECO:0008006" key="4">
    <source>
        <dbReference type="Google" id="ProtNLM"/>
    </source>
</evidence>